<dbReference type="InterPro" id="IPR004012">
    <property type="entry name" value="Run_dom"/>
</dbReference>
<dbReference type="VEuPathDB" id="AmoebaDB:NF0031700"/>
<dbReference type="VEuPathDB" id="AmoebaDB:FDP41_004389"/>
<dbReference type="Pfam" id="PF02759">
    <property type="entry name" value="RUN"/>
    <property type="match status" value="1"/>
</dbReference>
<organism evidence="3 4">
    <name type="scientific">Naegleria fowleri</name>
    <name type="common">Brain eating amoeba</name>
    <dbReference type="NCBI Taxonomy" id="5763"/>
    <lineage>
        <taxon>Eukaryota</taxon>
        <taxon>Discoba</taxon>
        <taxon>Heterolobosea</taxon>
        <taxon>Tetramitia</taxon>
        <taxon>Eutetramitia</taxon>
        <taxon>Vahlkampfiidae</taxon>
        <taxon>Naegleria</taxon>
    </lineage>
</organism>
<accession>A0A6A5BRQ2</accession>
<dbReference type="Proteomes" id="UP000444721">
    <property type="component" value="Unassembled WGS sequence"/>
</dbReference>
<dbReference type="VEuPathDB" id="AmoebaDB:NfTy_083910"/>
<feature type="region of interest" description="Disordered" evidence="1">
    <location>
        <begin position="1"/>
        <end position="30"/>
    </location>
</feature>
<dbReference type="OMA" id="CNTKNKY"/>
<dbReference type="OrthoDB" id="10401660at2759"/>
<protein>
    <recommendedName>
        <fullName evidence="2">RUN domain-containing protein</fullName>
    </recommendedName>
</protein>
<dbReference type="GeneID" id="68111607"/>
<evidence type="ECO:0000256" key="1">
    <source>
        <dbReference type="SAM" id="MobiDB-lite"/>
    </source>
</evidence>
<dbReference type="Gene3D" id="1.20.58.900">
    <property type="match status" value="1"/>
</dbReference>
<name>A0A6A5BRQ2_NAEFO</name>
<sequence length="1333" mass="152476">MIAERATTPSSPSSPSPSSPLNHNSGFIDCCPTNPKKSLSLTSDLNQPIQNFKTQLDHHQKEEIPSSFQKPNHPINMLNHHNDNEEYENHHHDDDEYISNDENFFSKMTIDTSNNNKNKKNNNNNNEDESILTRPSSSSNTFNSLHKYTSNNSSASSVFSNLTSSSTTTPVTACTTSTTTNTDYSSSFSQSLLMNPSSNMFEENSDASMLSVVTTKTSHSSLFSSVTDTSSSSSGSATLHVPLVLNHIEEPFEDVFDEEPFEGEMTPVQFVELQKSNKKTENRVNHDRNNCCDENAVAEMMVNNHDDWKRKNMTTRETITTMDVVNTPHNADNDDDVGLKPLNLTTSKWKSQNISSQPQVSTNQDPMNHGHTKHVVIEEEIEEGYDDDDYNDEEHDEPLMLTTTALTKDALLPFRSQQKISKNFSTAANVSTPQYSPHPAVSSATSPFKVTPKSAFHLRNASVTSDVTVYSNMYDDSLDPSLIQKYYDNFDDDDYFDLEPQKLTITSSRHNFNLDNEFEEEESSFTNGREDFRDDLSPFLIQVNTNIKRQVNKIGGEETRPEVIGSSHSGRNPVYNMDHDDDEQIPSTIFGRIKIPRKSGEAKAQQALYKMLASNEGRNRAVSDVTCFIPKVTASISNLTRSAITPPTNSNLEDTLYLFSVNNDPQINNNEHLRIRKESVKLVESLGLDGQISESHFRQSDLTLEKQRINFLHLYSPIHREKIRTDVSLVLQSLFRGYVARKKLIKGLVYVEYICTAALGHVWRMKLNKLKMERDLLKSTQLTGTTIISSPVRDHNIRTQTQLEMIPTMNIATFKVSTSLNTGKTLNEKVVSPLRLQSPSQSIPIIDRTLMDHYSRNVERIIQFQALCRGYSKKLSTTIRNLKLERRRHLLTKSHPLIRHVYISFLELLFGKLDLQKDVNDKKKLMEIDNPSTTNIIMKKHKLFPRFLENIYQLFSCNTKNKYRIMRRSLRDVLLESNHPDCKELVDFYDKQKYNLNQIGNVTHELDSESFEMKVFLEFLLDQGNVLPKILAQILLSDQVYERNRHLFDNSFISKQKFKHTILLVHEQKAIHFSTHSKQIYTDKSPMTNDAHAVDIAFLCEELSKVFFDFKYTPALFEKRHYVFHSTVCELLELFRESEDGFGNRTSDYGNNDPIDLNTTSNKIIFNRLIPTLYSMFSMELKTLEMSRRKNPIQTTWDLILTIQQQQALDEHENVQNSLHRHHHSASSLETTIHNVNDTLKQQLEFIKKKKTFTPVELSKIKFKSLICYGLSHKILDKVLTQIFSQSQILAQHVKNHSLILSVPVQNSIISGIVSLQEAHVFTFALSEPLFAP</sequence>
<dbReference type="Pfam" id="PF00612">
    <property type="entry name" value="IQ"/>
    <property type="match status" value="1"/>
</dbReference>
<keyword evidence="4" id="KW-1185">Reference proteome</keyword>
<feature type="region of interest" description="Disordered" evidence="1">
    <location>
        <begin position="560"/>
        <end position="583"/>
    </location>
</feature>
<feature type="compositionally biased region" description="Polar residues" evidence="1">
    <location>
        <begin position="133"/>
        <end position="145"/>
    </location>
</feature>
<dbReference type="InterPro" id="IPR000048">
    <property type="entry name" value="IQ_motif_EF-hand-BS"/>
</dbReference>
<evidence type="ECO:0000259" key="2">
    <source>
        <dbReference type="PROSITE" id="PS50826"/>
    </source>
</evidence>
<dbReference type="EMBL" id="VFQX01000037">
    <property type="protein sequence ID" value="KAF0976490.1"/>
    <property type="molecule type" value="Genomic_DNA"/>
</dbReference>
<dbReference type="RefSeq" id="XP_044561203.1">
    <property type="nucleotide sequence ID" value="XM_044707797.1"/>
</dbReference>
<feature type="domain" description="RUN" evidence="2">
    <location>
        <begin position="1160"/>
        <end position="1329"/>
    </location>
</feature>
<dbReference type="InterPro" id="IPR037213">
    <property type="entry name" value="Run_dom_sf"/>
</dbReference>
<proteinExistence type="predicted"/>
<feature type="region of interest" description="Disordered" evidence="1">
    <location>
        <begin position="350"/>
        <end position="369"/>
    </location>
</feature>
<gene>
    <name evidence="3" type="ORF">FDP41_004389</name>
</gene>
<reference evidence="3 4" key="1">
    <citation type="journal article" date="2019" name="Sci. Rep.">
        <title>Nanopore sequencing improves the draft genome of the human pathogenic amoeba Naegleria fowleri.</title>
        <authorList>
            <person name="Liechti N."/>
            <person name="Schurch N."/>
            <person name="Bruggmann R."/>
            <person name="Wittwer M."/>
        </authorList>
    </citation>
    <scope>NUCLEOTIDE SEQUENCE [LARGE SCALE GENOMIC DNA]</scope>
    <source>
        <strain evidence="3 4">ATCC 30894</strain>
    </source>
</reference>
<dbReference type="PROSITE" id="PS50096">
    <property type="entry name" value="IQ"/>
    <property type="match status" value="1"/>
</dbReference>
<evidence type="ECO:0000313" key="3">
    <source>
        <dbReference type="EMBL" id="KAF0976490.1"/>
    </source>
</evidence>
<evidence type="ECO:0000313" key="4">
    <source>
        <dbReference type="Proteomes" id="UP000444721"/>
    </source>
</evidence>
<feature type="region of interest" description="Disordered" evidence="1">
    <location>
        <begin position="108"/>
        <end position="145"/>
    </location>
</feature>
<comment type="caution">
    <text evidence="3">The sequence shown here is derived from an EMBL/GenBank/DDBJ whole genome shotgun (WGS) entry which is preliminary data.</text>
</comment>
<dbReference type="PROSITE" id="PS50826">
    <property type="entry name" value="RUN"/>
    <property type="match status" value="1"/>
</dbReference>
<feature type="compositionally biased region" description="Polar residues" evidence="1">
    <location>
        <begin position="350"/>
        <end position="366"/>
    </location>
</feature>